<gene>
    <name evidence="1" type="ORF">DCO61_09825</name>
    <name evidence="2" type="ORF">LS64_002480</name>
</gene>
<dbReference type="EMBL" id="JRMP02000003">
    <property type="protein sequence ID" value="TLD95247.1"/>
    <property type="molecule type" value="Genomic_DNA"/>
</dbReference>
<dbReference type="STRING" id="1548018.LS64_11695"/>
<reference evidence="2 3" key="1">
    <citation type="journal article" date="2014" name="Genome Announc.">
        <title>Draft genome sequences of eight enterohepatic helicobacter species isolated from both laboratory and wild rodents.</title>
        <authorList>
            <person name="Sheh A."/>
            <person name="Shen Z."/>
            <person name="Fox J.G."/>
        </authorList>
    </citation>
    <scope>NUCLEOTIDE SEQUENCE [LARGE SCALE GENOMIC DNA]</scope>
    <source>
        <strain evidence="2 3">MIT 97-6194</strain>
    </source>
</reference>
<accession>A0A347VQ44</accession>
<reference evidence="2 3" key="2">
    <citation type="journal article" date="2016" name="Infect. Immun.">
        <title>Helicobacter saguini, a Novel Helicobacter Isolated from Cotton-Top Tamarins with Ulcerative Colitis, Has Proinflammatory Properties and Induces Typhlocolitis and Dysplasia in Gnotobiotic IL-10-/- Mice.</title>
        <authorList>
            <person name="Shen Z."/>
            <person name="Mannion A."/>
            <person name="Whary M.T."/>
            <person name="Muthupalani S."/>
            <person name="Sheh A."/>
            <person name="Feng Y."/>
            <person name="Gong G."/>
            <person name="Vandamme P."/>
            <person name="Holcombe H.R."/>
            <person name="Paster B.J."/>
            <person name="Fox J.G."/>
        </authorList>
    </citation>
    <scope>NUCLEOTIDE SEQUENCE [LARGE SCALE GENOMIC DNA]</scope>
    <source>
        <strain evidence="2 3">MIT 97-6194</strain>
    </source>
</reference>
<reference evidence="1 4" key="4">
    <citation type="submission" date="2019-12" db="EMBL/GenBank/DDBJ databases">
        <title>Multi-Generational Helicobacter saguini Isolates.</title>
        <authorList>
            <person name="Mannion A."/>
            <person name="Shen Z."/>
            <person name="Fox J.G."/>
        </authorList>
    </citation>
    <scope>NUCLEOTIDE SEQUENCE [LARGE SCALE GENOMIC DNA]</scope>
    <source>
        <strain evidence="1">16-048</strain>
        <strain evidence="4">16-048 (F4)</strain>
    </source>
</reference>
<dbReference type="EMBL" id="QBIU01000002">
    <property type="protein sequence ID" value="MWV70291.1"/>
    <property type="molecule type" value="Genomic_DNA"/>
</dbReference>
<dbReference type="Proteomes" id="UP000477070">
    <property type="component" value="Unassembled WGS sequence"/>
</dbReference>
<organism evidence="2 3">
    <name type="scientific">Helicobacter saguini</name>
    <dbReference type="NCBI Taxonomy" id="1548018"/>
    <lineage>
        <taxon>Bacteria</taxon>
        <taxon>Pseudomonadati</taxon>
        <taxon>Campylobacterota</taxon>
        <taxon>Epsilonproteobacteria</taxon>
        <taxon>Campylobacterales</taxon>
        <taxon>Helicobacteraceae</taxon>
        <taxon>Helicobacter</taxon>
    </lineage>
</organism>
<reference evidence="2" key="3">
    <citation type="submission" date="2018-04" db="EMBL/GenBank/DDBJ databases">
        <authorList>
            <person name="Sheh A."/>
            <person name="Shen Z."/>
            <person name="Mannion A.J."/>
            <person name="Fox J.G."/>
        </authorList>
    </citation>
    <scope>NUCLEOTIDE SEQUENCE</scope>
    <source>
        <strain evidence="2">MIT 97-6194</strain>
    </source>
</reference>
<evidence type="ECO:0000313" key="4">
    <source>
        <dbReference type="Proteomes" id="UP000477070"/>
    </source>
</evidence>
<keyword evidence="3" id="KW-1185">Reference proteome</keyword>
<name>A0A347VQ44_9HELI</name>
<protein>
    <recommendedName>
        <fullName evidence="5">Ferrochelatase</fullName>
    </recommendedName>
</protein>
<comment type="caution">
    <text evidence="2">The sequence shown here is derived from an EMBL/GenBank/DDBJ whole genome shotgun (WGS) entry which is preliminary data.</text>
</comment>
<dbReference type="Proteomes" id="UP000029714">
    <property type="component" value="Unassembled WGS sequence"/>
</dbReference>
<dbReference type="RefSeq" id="WP_034573247.1">
    <property type="nucleotide sequence ID" value="NZ_JRMP02000003.1"/>
</dbReference>
<evidence type="ECO:0000313" key="3">
    <source>
        <dbReference type="Proteomes" id="UP000029714"/>
    </source>
</evidence>
<sequence>MRLEKILDILYGTLVNKGYISTFSSLANSADETKKGSLFFSFNNDDIGAAIKNGAYGVVFSGECEISDSEIAWIKVDSMEKSIFRLIRYLILESNYIFLMMNTLEIDSITKIMHDEKAIKILKNDDLNETLNYLFSNYLDESKGVDSKKEIIISDIKELEKIEVLKICSLLYTQEMQARNYDFSNNEFIKVIDKNAKLNIFSYNLFETKIHLNEKIFTLNYPYIFTPFLQGAINSISYINENFSANITYNVRENIKYFECAFLDSKLRFSNTQRQKALIFLPNIKIFSLISLKREDFSLSLQSEIKKIIKENTESKFLNIIMTYFKIHISHQKVLICYKNGSSLKKPFAKCSILPYPHIANLKQILSNIPFDIAIICGSNKTQIDLTPKPKNPTQPSLFG</sequence>
<proteinExistence type="predicted"/>
<evidence type="ECO:0000313" key="2">
    <source>
        <dbReference type="EMBL" id="TLD95247.1"/>
    </source>
</evidence>
<evidence type="ECO:0008006" key="5">
    <source>
        <dbReference type="Google" id="ProtNLM"/>
    </source>
</evidence>
<dbReference type="AlphaFoldDB" id="A0A347VQ44"/>
<evidence type="ECO:0000313" key="1">
    <source>
        <dbReference type="EMBL" id="MWV70291.1"/>
    </source>
</evidence>
<dbReference type="OrthoDB" id="5338390at2"/>